<evidence type="ECO:0000256" key="1">
    <source>
        <dbReference type="ARBA" id="ARBA00008580"/>
    </source>
</evidence>
<gene>
    <name evidence="3" type="ORF">LNTAR_22699</name>
</gene>
<dbReference type="InterPro" id="IPR038296">
    <property type="entry name" value="ParD_sf"/>
</dbReference>
<dbReference type="InterPro" id="IPR022789">
    <property type="entry name" value="ParD"/>
</dbReference>
<comment type="similarity">
    <text evidence="1">Belongs to the ParD antitoxin family.</text>
</comment>
<dbReference type="GO" id="GO:0006355">
    <property type="term" value="P:regulation of DNA-templated transcription"/>
    <property type="evidence" value="ECO:0007669"/>
    <property type="project" value="InterPro"/>
</dbReference>
<organism evidence="3 4">
    <name type="scientific">Lentisphaera araneosa HTCC2155</name>
    <dbReference type="NCBI Taxonomy" id="313628"/>
    <lineage>
        <taxon>Bacteria</taxon>
        <taxon>Pseudomonadati</taxon>
        <taxon>Lentisphaerota</taxon>
        <taxon>Lentisphaeria</taxon>
        <taxon>Lentisphaerales</taxon>
        <taxon>Lentisphaeraceae</taxon>
        <taxon>Lentisphaera</taxon>
    </lineage>
</organism>
<dbReference type="eggNOG" id="ENOG502ZMK9">
    <property type="taxonomic scope" value="Bacteria"/>
</dbReference>
<dbReference type="CDD" id="cd22231">
    <property type="entry name" value="RHH_NikR_HicB-like"/>
    <property type="match status" value="1"/>
</dbReference>
<reference evidence="3 4" key="1">
    <citation type="journal article" date="2010" name="J. Bacteriol.">
        <title>Genome sequence of Lentisphaera araneosa HTCC2155T, the type species of the order Lentisphaerales in the phylum Lentisphaerae.</title>
        <authorList>
            <person name="Thrash J.C."/>
            <person name="Cho J.C."/>
            <person name="Vergin K.L."/>
            <person name="Morris R.M."/>
            <person name="Giovannoni S.J."/>
        </authorList>
    </citation>
    <scope>NUCLEOTIDE SEQUENCE [LARGE SCALE GENOMIC DNA]</scope>
    <source>
        <strain evidence="3 4">HTCC2155</strain>
    </source>
</reference>
<evidence type="ECO:0008006" key="5">
    <source>
        <dbReference type="Google" id="ProtNLM"/>
    </source>
</evidence>
<dbReference type="PANTHER" id="PTHR36582:SF2">
    <property type="entry name" value="ANTITOXIN PARD"/>
    <property type="match status" value="1"/>
</dbReference>
<proteinExistence type="inferred from homology"/>
<evidence type="ECO:0000313" key="4">
    <source>
        <dbReference type="Proteomes" id="UP000004947"/>
    </source>
</evidence>
<evidence type="ECO:0000313" key="3">
    <source>
        <dbReference type="EMBL" id="EDM29248.1"/>
    </source>
</evidence>
<dbReference type="InterPro" id="IPR010985">
    <property type="entry name" value="Ribbon_hlx_hlx"/>
</dbReference>
<dbReference type="Proteomes" id="UP000004947">
    <property type="component" value="Unassembled WGS sequence"/>
</dbReference>
<keyword evidence="2" id="KW-1277">Toxin-antitoxin system</keyword>
<dbReference type="PANTHER" id="PTHR36582">
    <property type="entry name" value="ANTITOXIN PARD"/>
    <property type="match status" value="1"/>
</dbReference>
<keyword evidence="4" id="KW-1185">Reference proteome</keyword>
<evidence type="ECO:0000256" key="2">
    <source>
        <dbReference type="ARBA" id="ARBA00022649"/>
    </source>
</evidence>
<comment type="caution">
    <text evidence="3">The sequence shown here is derived from an EMBL/GenBank/DDBJ whole genome shotgun (WGS) entry which is preliminary data.</text>
</comment>
<accession>A6DGD1</accession>
<sequence length="80" mass="9127">MQMNVSLTPELHDIVQRKVKSGLYSNASEVIRASIRNLEKEEQKQNSWNTLNKLLEDAADSGRSESTLDDIVNRVIKQNE</sequence>
<dbReference type="STRING" id="313628.LNTAR_22699"/>
<dbReference type="EMBL" id="ABCK01000002">
    <property type="protein sequence ID" value="EDM29248.1"/>
    <property type="molecule type" value="Genomic_DNA"/>
</dbReference>
<dbReference type="Pfam" id="PF03693">
    <property type="entry name" value="ParD_antitoxin"/>
    <property type="match status" value="1"/>
</dbReference>
<dbReference type="NCBIfam" id="TIGR02606">
    <property type="entry name" value="antidote_CC2985"/>
    <property type="match status" value="1"/>
</dbReference>
<dbReference type="Gene3D" id="6.10.10.120">
    <property type="entry name" value="Antitoxin ParD1-like"/>
    <property type="match status" value="1"/>
</dbReference>
<dbReference type="SUPFAM" id="SSF47598">
    <property type="entry name" value="Ribbon-helix-helix"/>
    <property type="match status" value="1"/>
</dbReference>
<dbReference type="AlphaFoldDB" id="A6DGD1"/>
<protein>
    <recommendedName>
        <fullName evidence="5">Antitoxin ParD</fullName>
    </recommendedName>
</protein>
<name>A6DGD1_9BACT</name>